<organism evidence="19 20">
    <name type="scientific">Aphanomyces invadans</name>
    <dbReference type="NCBI Taxonomy" id="157072"/>
    <lineage>
        <taxon>Eukaryota</taxon>
        <taxon>Sar</taxon>
        <taxon>Stramenopiles</taxon>
        <taxon>Oomycota</taxon>
        <taxon>Saprolegniomycetes</taxon>
        <taxon>Saprolegniales</taxon>
        <taxon>Verrucalvaceae</taxon>
        <taxon>Aphanomyces</taxon>
    </lineage>
</organism>
<comment type="caution">
    <text evidence="19">The sequence shown here is derived from an EMBL/GenBank/DDBJ whole genome shotgun (WGS) entry which is preliminary data.</text>
</comment>
<comment type="catalytic activity">
    <reaction evidence="14">
        <text>dUMP + (6R)-5,10-methylene-5,6,7,8-tetrahydrofolate = 7,8-dihydrofolate + dTMP</text>
        <dbReference type="Rhea" id="RHEA:12104"/>
        <dbReference type="ChEBI" id="CHEBI:15636"/>
        <dbReference type="ChEBI" id="CHEBI:57451"/>
        <dbReference type="ChEBI" id="CHEBI:63528"/>
        <dbReference type="ChEBI" id="CHEBI:246422"/>
        <dbReference type="EC" id="2.1.1.45"/>
    </reaction>
</comment>
<dbReference type="HAMAP" id="MF_00008">
    <property type="entry name" value="Thymidy_synth_bact"/>
    <property type="match status" value="1"/>
</dbReference>
<dbReference type="PRINTS" id="PR00108">
    <property type="entry name" value="THYMDSNTHASE"/>
</dbReference>
<comment type="similarity">
    <text evidence="1">In the C-terminal section; belongs to the thymidylate synthase family.</text>
</comment>
<dbReference type="InterPro" id="IPR036116">
    <property type="entry name" value="FN3_sf"/>
</dbReference>
<keyword evidence="6" id="KW-0554">One-carbon metabolism</keyword>
<comment type="catalytic activity">
    <reaction evidence="15">
        <text>(6S)-5,6,7,8-tetrahydrofolate + NADP(+) = 7,8-dihydrofolate + NADPH + H(+)</text>
        <dbReference type="Rhea" id="RHEA:15009"/>
        <dbReference type="ChEBI" id="CHEBI:15378"/>
        <dbReference type="ChEBI" id="CHEBI:57451"/>
        <dbReference type="ChEBI" id="CHEBI:57453"/>
        <dbReference type="ChEBI" id="CHEBI:57783"/>
        <dbReference type="ChEBI" id="CHEBI:58349"/>
        <dbReference type="EC" id="1.5.1.3"/>
    </reaction>
</comment>
<dbReference type="FunFam" id="3.30.572.10:FF:000002">
    <property type="entry name" value="Possible thymidylate synthase"/>
    <property type="match status" value="1"/>
</dbReference>
<evidence type="ECO:0000256" key="13">
    <source>
        <dbReference type="ARBA" id="ARBA00025154"/>
    </source>
</evidence>
<dbReference type="SUPFAM" id="SSF55831">
    <property type="entry name" value="Thymidylate synthase/dCMP hydroxymethylase"/>
    <property type="match status" value="1"/>
</dbReference>
<dbReference type="GO" id="GO:0005739">
    <property type="term" value="C:mitochondrion"/>
    <property type="evidence" value="ECO:0007669"/>
    <property type="project" value="TreeGrafter"/>
</dbReference>
<dbReference type="Proteomes" id="UP000285060">
    <property type="component" value="Unassembled WGS sequence"/>
</dbReference>
<dbReference type="VEuPathDB" id="FungiDB:H310_10534"/>
<dbReference type="GO" id="GO:0006231">
    <property type="term" value="P:dTMP biosynthetic process"/>
    <property type="evidence" value="ECO:0007669"/>
    <property type="project" value="InterPro"/>
</dbReference>
<dbReference type="InterPro" id="IPR001796">
    <property type="entry name" value="DHFR_dom"/>
</dbReference>
<dbReference type="InterPro" id="IPR017925">
    <property type="entry name" value="DHFR_CS"/>
</dbReference>
<dbReference type="PROSITE" id="PS51330">
    <property type="entry name" value="DHFR_2"/>
    <property type="match status" value="1"/>
</dbReference>
<evidence type="ECO:0000313" key="20">
    <source>
        <dbReference type="Proteomes" id="UP000285060"/>
    </source>
</evidence>
<dbReference type="EC" id="1.5.1.3" evidence="4"/>
<dbReference type="Pfam" id="PF00303">
    <property type="entry name" value="Thymidylat_synt"/>
    <property type="match status" value="1"/>
</dbReference>
<dbReference type="InterPro" id="IPR024072">
    <property type="entry name" value="DHFR-like_dom_sf"/>
</dbReference>
<dbReference type="CDD" id="cd00063">
    <property type="entry name" value="FN3"/>
    <property type="match status" value="2"/>
</dbReference>
<evidence type="ECO:0000256" key="14">
    <source>
        <dbReference type="ARBA" id="ARBA00047344"/>
    </source>
</evidence>
<dbReference type="InterPro" id="IPR036926">
    <property type="entry name" value="Thymidate_synth/dCMP_Mease_sf"/>
</dbReference>
<dbReference type="PROSITE" id="PS00091">
    <property type="entry name" value="THYMIDYLATE_SYNTHASE"/>
    <property type="match status" value="1"/>
</dbReference>
<dbReference type="NCBIfam" id="NF002497">
    <property type="entry name" value="PRK01827.1-3"/>
    <property type="match status" value="1"/>
</dbReference>
<dbReference type="CDD" id="cd00351">
    <property type="entry name" value="TS_Pyrimidine_HMase"/>
    <property type="match status" value="1"/>
</dbReference>
<name>A0A3R6YGD2_9STRA</name>
<dbReference type="Gene3D" id="2.60.40.10">
    <property type="entry name" value="Immunoglobulins"/>
    <property type="match status" value="2"/>
</dbReference>
<keyword evidence="8" id="KW-0808">Transferase</keyword>
<keyword evidence="10" id="KW-0521">NADP</keyword>
<dbReference type="InterPro" id="IPR003961">
    <property type="entry name" value="FN3_dom"/>
</dbReference>
<reference evidence="19 20" key="1">
    <citation type="submission" date="2018-08" db="EMBL/GenBank/DDBJ databases">
        <title>Aphanomyces genome sequencing and annotation.</title>
        <authorList>
            <person name="Minardi D."/>
            <person name="Oidtmann B."/>
            <person name="Van Der Giezen M."/>
            <person name="Studholme D.J."/>
        </authorList>
    </citation>
    <scope>NUCLEOTIDE SEQUENCE [LARGE SCALE GENOMIC DNA]</scope>
    <source>
        <strain evidence="19 20">NJM0002</strain>
    </source>
</reference>
<dbReference type="CDD" id="cd00209">
    <property type="entry name" value="DHFR"/>
    <property type="match status" value="1"/>
</dbReference>
<dbReference type="InterPro" id="IPR013783">
    <property type="entry name" value="Ig-like_fold"/>
</dbReference>
<evidence type="ECO:0000256" key="11">
    <source>
        <dbReference type="ARBA" id="ARBA00023002"/>
    </source>
</evidence>
<gene>
    <name evidence="19" type="ORF">DYB32_000623</name>
</gene>
<evidence type="ECO:0000256" key="2">
    <source>
        <dbReference type="ARBA" id="ARBA00010176"/>
    </source>
</evidence>
<dbReference type="Pfam" id="PF00186">
    <property type="entry name" value="DHFR_1"/>
    <property type="match status" value="1"/>
</dbReference>
<dbReference type="NCBIfam" id="TIGR03284">
    <property type="entry name" value="thym_sym"/>
    <property type="match status" value="1"/>
</dbReference>
<evidence type="ECO:0000256" key="7">
    <source>
        <dbReference type="ARBA" id="ARBA00022603"/>
    </source>
</evidence>
<keyword evidence="12" id="KW-0511">Multifunctional enzyme</keyword>
<dbReference type="InterPro" id="IPR045097">
    <property type="entry name" value="Thymidate_synth/dCMP_Mease"/>
</dbReference>
<dbReference type="SUPFAM" id="SSF53597">
    <property type="entry name" value="Dihydrofolate reductase-like"/>
    <property type="match status" value="1"/>
</dbReference>
<comment type="similarity">
    <text evidence="2">In the N-terminal section; belongs to the dihydrofolate reductase family.</text>
</comment>
<dbReference type="GO" id="GO:0006730">
    <property type="term" value="P:one-carbon metabolic process"/>
    <property type="evidence" value="ECO:0007669"/>
    <property type="project" value="UniProtKB-KW"/>
</dbReference>
<dbReference type="PANTHER" id="PTHR11548:SF2">
    <property type="entry name" value="THYMIDYLATE SYNTHASE"/>
    <property type="match status" value="1"/>
</dbReference>
<dbReference type="GO" id="GO:0004146">
    <property type="term" value="F:dihydrofolate reductase activity"/>
    <property type="evidence" value="ECO:0007669"/>
    <property type="project" value="UniProtKB-EC"/>
</dbReference>
<dbReference type="InterPro" id="IPR020940">
    <property type="entry name" value="Thymidylate_synthase_AS"/>
</dbReference>
<dbReference type="PANTHER" id="PTHR11548">
    <property type="entry name" value="THYMIDYLATE SYNTHASE 1"/>
    <property type="match status" value="1"/>
</dbReference>
<dbReference type="InterPro" id="IPR000398">
    <property type="entry name" value="Thymidylate_synthase"/>
</dbReference>
<keyword evidence="20" id="KW-1185">Reference proteome</keyword>
<dbReference type="GO" id="GO:0032259">
    <property type="term" value="P:methylation"/>
    <property type="evidence" value="ECO:0007669"/>
    <property type="project" value="UniProtKB-KW"/>
</dbReference>
<comment type="function">
    <text evidence="13">Bifunctional enzyme. Involved in de novo dTMP biosynthesis. Key enzyme in folate metabolism. Catalyzes an essential reaction for de novo glycine and purine synthesis, DNA precursor synthesis, and for the conversion of dUMP to dTMP.</text>
</comment>
<keyword evidence="11" id="KW-0560">Oxidoreductase</keyword>
<dbReference type="PROSITE" id="PS50853">
    <property type="entry name" value="FN3"/>
    <property type="match status" value="2"/>
</dbReference>
<accession>A0A3R6YGD2</accession>
<protein>
    <recommendedName>
        <fullName evidence="5">Bifunctional dihydrofolate reductase-thymidylate synthase</fullName>
        <ecNumber evidence="4">1.5.1.3</ecNumber>
        <ecNumber evidence="3">2.1.1.45</ecNumber>
    </recommendedName>
</protein>
<evidence type="ECO:0000256" key="3">
    <source>
        <dbReference type="ARBA" id="ARBA00011947"/>
    </source>
</evidence>
<dbReference type="Pfam" id="PF00041">
    <property type="entry name" value="fn3"/>
    <property type="match status" value="2"/>
</dbReference>
<dbReference type="PROSITE" id="PS00075">
    <property type="entry name" value="DHFR_1"/>
    <property type="match status" value="1"/>
</dbReference>
<sequence>MHVPPRTDAPKLVRKTGTSVGLVWPKPYSTHDIDVYELQCKEAATSAWSTVSSRVRGHSFTVTQLQPATGYNFRVRPHYASGESSWEDVANCAVSPIYHTNGIAIPCTRRMLTQLATTGATPDAPTDIVLVSRSQTMLELKWKMPRCNGHVVLHYDLHKQRMTEVKSTESDLSNATPDPTAPWESVSNAIEVDCASYCVHGLQHGTPYRFRLRARNALGWSDVGDPSPAFFTHGSSCRISSLTQRLLPAFLPPTPPVATAKTHYSLDVAWDDQVTDVNSNVDQKEFFELHVCRLWTYCPHDAIPDTCFDKWELVQDRCPTRACVEFPWQGHFHALVQTTTMHEISVVVAVARKTWGIGIDNTLPWKLPSDMKRFREITTSTTDATKQNAVIMGRNTWESIPAKFRPLPGRLNVVLTRNSTLAAELDASSPQVLAASSLDDALAKLSPTKIEHVFAIGGANVYSDALRHRACRKAYVTMVDGDFDCDAFFPSTLKQLGFVETEALGTQTENGIDFHFATFERKHEELQYLNLIQRILDEGIQKGDRTGTGTLSLFGAQMRFSLRDGAFPLLTTKRVFWKGVAEELLWFISGNTNAKTLQDKGIKIWDGNGSREYLDSIGLVHREEGDLGPVYGFQWRHFGATYVDMHTDYTGQGHDQLADVIYKIKHTPNDRRIILSAWNPADLGIMALPPCHMLCQFYVADGELSCQMYQRSADMGLGVPFNIASYALLTRMLAQVCGLQAGDFIHVIGDAHVYSNHVAPLLEQLKRSPRPFPRLHLNPAKTSIDEFTFDDFTLDGYDPHKTIKMDMSV</sequence>
<proteinExistence type="inferred from homology"/>
<dbReference type="Gene3D" id="3.40.430.10">
    <property type="entry name" value="Dihydrofolate Reductase, subunit A"/>
    <property type="match status" value="1"/>
</dbReference>
<dbReference type="SUPFAM" id="SSF49265">
    <property type="entry name" value="Fibronectin type III"/>
    <property type="match status" value="2"/>
</dbReference>
<dbReference type="EMBL" id="QUSY01000017">
    <property type="protein sequence ID" value="RHY34825.1"/>
    <property type="molecule type" value="Genomic_DNA"/>
</dbReference>
<dbReference type="Gene3D" id="3.30.572.10">
    <property type="entry name" value="Thymidylate synthase/dCMP hydroxymethylase domain"/>
    <property type="match status" value="1"/>
</dbReference>
<evidence type="ECO:0000259" key="17">
    <source>
        <dbReference type="PROSITE" id="PS50853"/>
    </source>
</evidence>
<feature type="active site" evidence="16">
    <location>
        <position position="691"/>
    </location>
</feature>
<dbReference type="InterPro" id="IPR023451">
    <property type="entry name" value="Thymidate_synth/dCMP_Mease_dom"/>
</dbReference>
<evidence type="ECO:0000256" key="15">
    <source>
        <dbReference type="ARBA" id="ARBA00048873"/>
    </source>
</evidence>
<feature type="domain" description="Fibronectin type-III" evidence="17">
    <location>
        <begin position="124"/>
        <end position="235"/>
    </location>
</feature>
<dbReference type="SMART" id="SM00060">
    <property type="entry name" value="FN3"/>
    <property type="match status" value="2"/>
</dbReference>
<dbReference type="AlphaFoldDB" id="A0A3R6YGD2"/>
<dbReference type="GO" id="GO:0005829">
    <property type="term" value="C:cytosol"/>
    <property type="evidence" value="ECO:0007669"/>
    <property type="project" value="TreeGrafter"/>
</dbReference>
<dbReference type="VEuPathDB" id="FungiDB:H310_10535"/>
<feature type="domain" description="Fibronectin type-III" evidence="17">
    <location>
        <begin position="4"/>
        <end position="97"/>
    </location>
</feature>
<evidence type="ECO:0000259" key="18">
    <source>
        <dbReference type="PROSITE" id="PS51330"/>
    </source>
</evidence>
<keyword evidence="9" id="KW-0545">Nucleotide biosynthesis</keyword>
<evidence type="ECO:0000256" key="5">
    <source>
        <dbReference type="ARBA" id="ARBA00019798"/>
    </source>
</evidence>
<evidence type="ECO:0000256" key="4">
    <source>
        <dbReference type="ARBA" id="ARBA00012856"/>
    </source>
</evidence>
<dbReference type="EC" id="2.1.1.45" evidence="3"/>
<evidence type="ECO:0000256" key="10">
    <source>
        <dbReference type="ARBA" id="ARBA00022857"/>
    </source>
</evidence>
<dbReference type="GO" id="GO:0004799">
    <property type="term" value="F:thymidylate synthase activity"/>
    <property type="evidence" value="ECO:0007669"/>
    <property type="project" value="UniProtKB-EC"/>
</dbReference>
<evidence type="ECO:0000256" key="8">
    <source>
        <dbReference type="ARBA" id="ARBA00022679"/>
    </source>
</evidence>
<feature type="domain" description="DHFR" evidence="18">
    <location>
        <begin position="343"/>
        <end position="521"/>
    </location>
</feature>
<evidence type="ECO:0000256" key="6">
    <source>
        <dbReference type="ARBA" id="ARBA00022563"/>
    </source>
</evidence>
<evidence type="ECO:0000256" key="12">
    <source>
        <dbReference type="ARBA" id="ARBA00023268"/>
    </source>
</evidence>
<evidence type="ECO:0000313" key="19">
    <source>
        <dbReference type="EMBL" id="RHY34825.1"/>
    </source>
</evidence>
<dbReference type="GO" id="GO:0046654">
    <property type="term" value="P:tetrahydrofolate biosynthetic process"/>
    <property type="evidence" value="ECO:0007669"/>
    <property type="project" value="UniProtKB-UniPathway"/>
</dbReference>
<dbReference type="UniPathway" id="UPA00077">
    <property type="reaction ID" value="UER00158"/>
</dbReference>
<keyword evidence="7" id="KW-0489">Methyltransferase</keyword>
<evidence type="ECO:0000256" key="1">
    <source>
        <dbReference type="ARBA" id="ARBA00006900"/>
    </source>
</evidence>
<evidence type="ECO:0000256" key="9">
    <source>
        <dbReference type="ARBA" id="ARBA00022727"/>
    </source>
</evidence>
<evidence type="ECO:0000256" key="16">
    <source>
        <dbReference type="PROSITE-ProRule" id="PRU10016"/>
    </source>
</evidence>